<evidence type="ECO:0000313" key="3">
    <source>
        <dbReference type="Proteomes" id="UP001500683"/>
    </source>
</evidence>
<feature type="compositionally biased region" description="Gly residues" evidence="1">
    <location>
        <begin position="15"/>
        <end position="25"/>
    </location>
</feature>
<proteinExistence type="predicted"/>
<dbReference type="Proteomes" id="UP001500683">
    <property type="component" value="Unassembled WGS sequence"/>
</dbReference>
<feature type="region of interest" description="Disordered" evidence="1">
    <location>
        <begin position="1"/>
        <end position="29"/>
    </location>
</feature>
<sequence>MSPRKNRRATPGRPQGRGGGDGPFLGLGRHVEESGDGEWIVQAVAGANAVKAYRCPGCDQLIQPGVPHLVAWPADERGGADDRRHWHRPCWQARDRRGPRLHRGRGAPRY</sequence>
<reference evidence="3" key="1">
    <citation type="journal article" date="2019" name="Int. J. Syst. Evol. Microbiol.">
        <title>The Global Catalogue of Microorganisms (GCM) 10K type strain sequencing project: providing services to taxonomists for standard genome sequencing and annotation.</title>
        <authorList>
            <consortium name="The Broad Institute Genomics Platform"/>
            <consortium name="The Broad Institute Genome Sequencing Center for Infectious Disease"/>
            <person name="Wu L."/>
            <person name="Ma J."/>
        </authorList>
    </citation>
    <scope>NUCLEOTIDE SEQUENCE [LARGE SCALE GENOMIC DNA]</scope>
    <source>
        <strain evidence="3">JCM 16702</strain>
    </source>
</reference>
<organism evidence="2 3">
    <name type="scientific">Actinomadura miaoliensis</name>
    <dbReference type="NCBI Taxonomy" id="430685"/>
    <lineage>
        <taxon>Bacteria</taxon>
        <taxon>Bacillati</taxon>
        <taxon>Actinomycetota</taxon>
        <taxon>Actinomycetes</taxon>
        <taxon>Streptosporangiales</taxon>
        <taxon>Thermomonosporaceae</taxon>
        <taxon>Actinomadura</taxon>
    </lineage>
</organism>
<accession>A0ABP7WYZ7</accession>
<evidence type="ECO:0000313" key="2">
    <source>
        <dbReference type="EMBL" id="GAA4100440.1"/>
    </source>
</evidence>
<evidence type="ECO:0000256" key="1">
    <source>
        <dbReference type="SAM" id="MobiDB-lite"/>
    </source>
</evidence>
<comment type="caution">
    <text evidence="2">The sequence shown here is derived from an EMBL/GenBank/DDBJ whole genome shotgun (WGS) entry which is preliminary data.</text>
</comment>
<dbReference type="RefSeq" id="WP_344957520.1">
    <property type="nucleotide sequence ID" value="NZ_BAAAZG010000061.1"/>
</dbReference>
<protein>
    <submittedName>
        <fullName evidence="2">ATP/GTP-binding protein</fullName>
    </submittedName>
</protein>
<feature type="compositionally biased region" description="Basic residues" evidence="1">
    <location>
        <begin position="1"/>
        <end position="10"/>
    </location>
</feature>
<dbReference type="EMBL" id="BAAAZG010000061">
    <property type="protein sequence ID" value="GAA4100440.1"/>
    <property type="molecule type" value="Genomic_DNA"/>
</dbReference>
<gene>
    <name evidence="2" type="ORF">GCM10022214_77190</name>
</gene>
<keyword evidence="3" id="KW-1185">Reference proteome</keyword>
<name>A0ABP7WYZ7_9ACTN</name>